<feature type="region of interest" description="Disordered" evidence="1">
    <location>
        <begin position="31"/>
        <end position="65"/>
    </location>
</feature>
<evidence type="ECO:0000256" key="1">
    <source>
        <dbReference type="SAM" id="MobiDB-lite"/>
    </source>
</evidence>
<organism evidence="2 3">
    <name type="scientific">Halorubrum rubrum</name>
    <dbReference type="NCBI Taxonomy" id="1126240"/>
    <lineage>
        <taxon>Archaea</taxon>
        <taxon>Methanobacteriati</taxon>
        <taxon>Methanobacteriota</taxon>
        <taxon>Stenosarchaea group</taxon>
        <taxon>Halobacteria</taxon>
        <taxon>Halobacteriales</taxon>
        <taxon>Haloferacaceae</taxon>
        <taxon>Halorubrum</taxon>
    </lineage>
</organism>
<comment type="caution">
    <text evidence="2">The sequence shown here is derived from an EMBL/GenBank/DDBJ whole genome shotgun (WGS) entry which is preliminary data.</text>
</comment>
<keyword evidence="3" id="KW-1185">Reference proteome</keyword>
<dbReference type="PROSITE" id="PS51257">
    <property type="entry name" value="PROKAR_LIPOPROTEIN"/>
    <property type="match status" value="1"/>
</dbReference>
<feature type="compositionally biased region" description="Acidic residues" evidence="1">
    <location>
        <begin position="37"/>
        <end position="52"/>
    </location>
</feature>
<gene>
    <name evidence="2" type="ORF">ACFPM1_15000</name>
</gene>
<evidence type="ECO:0000313" key="3">
    <source>
        <dbReference type="Proteomes" id="UP001596118"/>
    </source>
</evidence>
<dbReference type="EMBL" id="JBHSKY010000018">
    <property type="protein sequence ID" value="MFC5280057.1"/>
    <property type="molecule type" value="Genomic_DNA"/>
</dbReference>
<evidence type="ECO:0000313" key="2">
    <source>
        <dbReference type="EMBL" id="MFC5280057.1"/>
    </source>
</evidence>
<dbReference type="RefSeq" id="WP_256413054.1">
    <property type="nucleotide sequence ID" value="NZ_JANHDM010000016.1"/>
</dbReference>
<accession>A0ABD5R590</accession>
<name>A0ABD5R590_9EURY</name>
<protein>
    <submittedName>
        <fullName evidence="2">DUF3179 domain-containing protein</fullName>
    </submittedName>
</protein>
<dbReference type="Proteomes" id="UP001596118">
    <property type="component" value="Unassembled WGS sequence"/>
</dbReference>
<dbReference type="Pfam" id="PF11376">
    <property type="entry name" value="DUF3179"/>
    <property type="match status" value="1"/>
</dbReference>
<proteinExistence type="predicted"/>
<dbReference type="InterPro" id="IPR021516">
    <property type="entry name" value="DUF3179"/>
</dbReference>
<sequence>MKRTRRSTIGSLAALGVAGFAGCLDEGIVGSVREGDATEDDGASGDDGAEDPAEGRGPPTADGSRRLAYDLDALREESLSGGVGQDGIPAIDDPAFAPIGGTSLVDDAPVFGVVRGGEAKAYPQHVLVHHEIVNDAVGGDRVAVTYCPLTGTAQGFERGETTFGVSGQLVNSNLIMYDRATESWWSQMLATSIDGSMRGETLREFRVVWTTVGEWRAAHPDSRILTDDTGYARRYENDPYGVYAPLGGYYASKGTMFPALSEPEEGHPKSVVIGARTADGAVAFDKATLLAERVLSGTLRPSGEAAVAVADPALSTGYVYLNPDGATVEPDGSAYRVEGGSTDDGERFDAGDLPLDRVLAFDAMWFAWAGFYPETGFAGDHTGAGYGR</sequence>
<reference evidence="2 3" key="1">
    <citation type="journal article" date="2019" name="Int. J. Syst. Evol. Microbiol.">
        <title>The Global Catalogue of Microorganisms (GCM) 10K type strain sequencing project: providing services to taxonomists for standard genome sequencing and annotation.</title>
        <authorList>
            <consortium name="The Broad Institute Genomics Platform"/>
            <consortium name="The Broad Institute Genome Sequencing Center for Infectious Disease"/>
            <person name="Wu L."/>
            <person name="Ma J."/>
        </authorList>
    </citation>
    <scope>NUCLEOTIDE SEQUENCE [LARGE SCALE GENOMIC DNA]</scope>
    <source>
        <strain evidence="2 3">CGMCC 1.12124</strain>
    </source>
</reference>
<dbReference type="AlphaFoldDB" id="A0ABD5R590"/>